<feature type="region of interest" description="Disordered" evidence="2">
    <location>
        <begin position="165"/>
        <end position="191"/>
    </location>
</feature>
<dbReference type="AlphaFoldDB" id="A0A316VJC9"/>
<evidence type="ECO:0000313" key="4">
    <source>
        <dbReference type="EMBL" id="PWN37787.1"/>
    </source>
</evidence>
<dbReference type="GeneID" id="37018951"/>
<accession>A0A316VJC9</accession>
<dbReference type="RefSeq" id="XP_025358089.1">
    <property type="nucleotide sequence ID" value="XM_025497170.1"/>
</dbReference>
<evidence type="ECO:0000259" key="3">
    <source>
        <dbReference type="PROSITE" id="PS50127"/>
    </source>
</evidence>
<proteinExistence type="predicted"/>
<dbReference type="SUPFAM" id="SSF54495">
    <property type="entry name" value="UBC-like"/>
    <property type="match status" value="1"/>
</dbReference>
<gene>
    <name evidence="4" type="ORF">FA14DRAFT_142335</name>
</gene>
<dbReference type="EMBL" id="KZ819602">
    <property type="protein sequence ID" value="PWN37787.1"/>
    <property type="molecule type" value="Genomic_DNA"/>
</dbReference>
<dbReference type="SMART" id="SM00212">
    <property type="entry name" value="UBCc"/>
    <property type="match status" value="1"/>
</dbReference>
<organism evidence="4 5">
    <name type="scientific">Meira miltonrushii</name>
    <dbReference type="NCBI Taxonomy" id="1280837"/>
    <lineage>
        <taxon>Eukaryota</taxon>
        <taxon>Fungi</taxon>
        <taxon>Dikarya</taxon>
        <taxon>Basidiomycota</taxon>
        <taxon>Ustilaginomycotina</taxon>
        <taxon>Exobasidiomycetes</taxon>
        <taxon>Exobasidiales</taxon>
        <taxon>Brachybasidiaceae</taxon>
        <taxon>Meira</taxon>
    </lineage>
</organism>
<evidence type="ECO:0000256" key="2">
    <source>
        <dbReference type="SAM" id="MobiDB-lite"/>
    </source>
</evidence>
<dbReference type="PROSITE" id="PS50127">
    <property type="entry name" value="UBC_2"/>
    <property type="match status" value="1"/>
</dbReference>
<protein>
    <submittedName>
        <fullName evidence="4">UBC-like protein</fullName>
    </submittedName>
</protein>
<sequence length="215" mass="24230">MSGSTFRKTELQSQFAMLRQPGNCPEGVYVSPSKSLDVWDGVIFVRKGYYQGGVFRFKIQFTTSYPIRAPLVTFSKGSLIHPLIDPRDDHLALASGFPEWDSTKDNVVKLLFYIKNIFKTFHLNKLNDGLVINGEAWRLFQSNRAVFAKLTSQCATISATPTILYDQPTNSTNSTRDLANPSSSKGENQDNAFAFRQLSEEEMNAIRQALFEEDP</sequence>
<dbReference type="Pfam" id="PF00179">
    <property type="entry name" value="UQ_con"/>
    <property type="match status" value="1"/>
</dbReference>
<dbReference type="PANTHER" id="PTHR24067">
    <property type="entry name" value="UBIQUITIN-CONJUGATING ENZYME E2"/>
    <property type="match status" value="1"/>
</dbReference>
<dbReference type="InParanoid" id="A0A316VJC9"/>
<keyword evidence="1" id="KW-0833">Ubl conjugation pathway</keyword>
<dbReference type="CDD" id="cd23814">
    <property type="entry name" value="UEV_AKTIP"/>
    <property type="match status" value="1"/>
</dbReference>
<reference evidence="4 5" key="1">
    <citation type="journal article" date="2018" name="Mol. Biol. Evol.">
        <title>Broad Genomic Sampling Reveals a Smut Pathogenic Ancestry of the Fungal Clade Ustilaginomycotina.</title>
        <authorList>
            <person name="Kijpornyongpan T."/>
            <person name="Mondo S.J."/>
            <person name="Barry K."/>
            <person name="Sandor L."/>
            <person name="Lee J."/>
            <person name="Lipzen A."/>
            <person name="Pangilinan J."/>
            <person name="LaButti K."/>
            <person name="Hainaut M."/>
            <person name="Henrissat B."/>
            <person name="Grigoriev I.V."/>
            <person name="Spatafora J.W."/>
            <person name="Aime M.C."/>
        </authorList>
    </citation>
    <scope>NUCLEOTIDE SEQUENCE [LARGE SCALE GENOMIC DNA]</scope>
    <source>
        <strain evidence="4 5">MCA 3882</strain>
    </source>
</reference>
<dbReference type="Gene3D" id="3.10.110.10">
    <property type="entry name" value="Ubiquitin Conjugating Enzyme"/>
    <property type="match status" value="1"/>
</dbReference>
<dbReference type="Proteomes" id="UP000245771">
    <property type="component" value="Unassembled WGS sequence"/>
</dbReference>
<dbReference type="OrthoDB" id="5596422at2759"/>
<feature type="domain" description="UBC core" evidence="3">
    <location>
        <begin position="6"/>
        <end position="160"/>
    </location>
</feature>
<dbReference type="InterPro" id="IPR050113">
    <property type="entry name" value="Ub_conjugating_enzyme"/>
</dbReference>
<dbReference type="InterPro" id="IPR000608">
    <property type="entry name" value="UBC"/>
</dbReference>
<evidence type="ECO:0000313" key="5">
    <source>
        <dbReference type="Proteomes" id="UP000245771"/>
    </source>
</evidence>
<dbReference type="InterPro" id="IPR016135">
    <property type="entry name" value="UBQ-conjugating_enzyme/RWD"/>
</dbReference>
<keyword evidence="5" id="KW-1185">Reference proteome</keyword>
<dbReference type="STRING" id="1280837.A0A316VJC9"/>
<name>A0A316VJC9_9BASI</name>
<evidence type="ECO:0000256" key="1">
    <source>
        <dbReference type="ARBA" id="ARBA00022786"/>
    </source>
</evidence>